<gene>
    <name evidence="2" type="ORF">G5575_04420</name>
</gene>
<accession>A0A6M1SVT3</accession>
<name>A0A6M1SVT3_9HYPH</name>
<proteinExistence type="predicted"/>
<feature type="transmembrane region" description="Helical" evidence="1">
    <location>
        <begin position="24"/>
        <end position="43"/>
    </location>
</feature>
<sequence>MTSPDALFPDRDIKIKRTGVWPGLFRYLGALMLIGLAVFFAIWQGPGIVDDWMIAQDPVIVEDALITNGECSISRAVFVDCSAHVSYEVKGKEIEKDIELMFLDFGSGDYAVDVVRSEAQPAKATLSLGLGMLWNRTITVAVIVGLLAVFGLALFRSGLIQDRNRRLARRPSRLTPVAVPVTQINKVVGGSVVQYQYGLGKKQQPLLTTSRFRKNEGPLWLGNDGMTALAVLPTNASVPILLDNDLERLDLSASERAEVQARLTPREPA</sequence>
<keyword evidence="1" id="KW-1133">Transmembrane helix</keyword>
<keyword evidence="3" id="KW-1185">Reference proteome</keyword>
<dbReference type="Proteomes" id="UP000474802">
    <property type="component" value="Unassembled WGS sequence"/>
</dbReference>
<feature type="transmembrane region" description="Helical" evidence="1">
    <location>
        <begin position="133"/>
        <end position="155"/>
    </location>
</feature>
<evidence type="ECO:0000256" key="1">
    <source>
        <dbReference type="SAM" id="Phobius"/>
    </source>
</evidence>
<dbReference type="EMBL" id="JAALFG010000001">
    <property type="protein sequence ID" value="NGP17031.1"/>
    <property type="molecule type" value="Genomic_DNA"/>
</dbReference>
<evidence type="ECO:0000313" key="3">
    <source>
        <dbReference type="Proteomes" id="UP000474802"/>
    </source>
</evidence>
<keyword evidence="1" id="KW-0812">Transmembrane</keyword>
<evidence type="ECO:0000313" key="2">
    <source>
        <dbReference type="EMBL" id="NGP17031.1"/>
    </source>
</evidence>
<reference evidence="2 3" key="1">
    <citation type="submission" date="2020-02" db="EMBL/GenBank/DDBJ databases">
        <authorList>
            <person name="Khan S.A."/>
            <person name="Jeon C.O."/>
            <person name="Chun B.H."/>
        </authorList>
    </citation>
    <scope>NUCLEOTIDE SEQUENCE [LARGE SCALE GENOMIC DNA]</scope>
    <source>
        <strain evidence="2 3">H239</strain>
    </source>
</reference>
<comment type="caution">
    <text evidence="2">The sequence shown here is derived from an EMBL/GenBank/DDBJ whole genome shotgun (WGS) entry which is preliminary data.</text>
</comment>
<protein>
    <submittedName>
        <fullName evidence="2">Uncharacterized protein</fullName>
    </submittedName>
</protein>
<reference evidence="2 3" key="2">
    <citation type="submission" date="2020-03" db="EMBL/GenBank/DDBJ databases">
        <title>Devosia chinhatensis sp. nov., isolated from a hexachlorocyclohexane (HCH) dump site in India.</title>
        <authorList>
            <person name="Kumar M."/>
            <person name="Lal R."/>
        </authorList>
    </citation>
    <scope>NUCLEOTIDE SEQUENCE [LARGE SCALE GENOMIC DNA]</scope>
    <source>
        <strain evidence="2 3">H239</strain>
    </source>
</reference>
<organism evidence="2 3">
    <name type="scientific">Devosia aurantiaca</name>
    <dbReference type="NCBI Taxonomy" id="2714858"/>
    <lineage>
        <taxon>Bacteria</taxon>
        <taxon>Pseudomonadati</taxon>
        <taxon>Pseudomonadota</taxon>
        <taxon>Alphaproteobacteria</taxon>
        <taxon>Hyphomicrobiales</taxon>
        <taxon>Devosiaceae</taxon>
        <taxon>Devosia</taxon>
    </lineage>
</organism>
<dbReference type="AlphaFoldDB" id="A0A6M1SVT3"/>
<keyword evidence="1" id="KW-0472">Membrane</keyword>
<dbReference type="RefSeq" id="WP_164533254.1">
    <property type="nucleotide sequence ID" value="NZ_JAALFG010000001.1"/>
</dbReference>